<keyword evidence="3" id="KW-1185">Reference proteome</keyword>
<accession>A0A8H5F806</accession>
<gene>
    <name evidence="2" type="ORF">D9619_003990</name>
</gene>
<dbReference type="AlphaFoldDB" id="A0A8H5F806"/>
<dbReference type="EMBL" id="JAACJJ010000014">
    <property type="protein sequence ID" value="KAF5327101.1"/>
    <property type="molecule type" value="Genomic_DNA"/>
</dbReference>
<reference evidence="2 3" key="1">
    <citation type="journal article" date="2020" name="ISME J.">
        <title>Uncovering the hidden diversity of litter-decomposition mechanisms in mushroom-forming fungi.</title>
        <authorList>
            <person name="Floudas D."/>
            <person name="Bentzer J."/>
            <person name="Ahren D."/>
            <person name="Johansson T."/>
            <person name="Persson P."/>
            <person name="Tunlid A."/>
        </authorList>
    </citation>
    <scope>NUCLEOTIDE SEQUENCE [LARGE SCALE GENOMIC DNA]</scope>
    <source>
        <strain evidence="2 3">CBS 101986</strain>
    </source>
</reference>
<sequence length="138" mass="14394">MSFITASTNAIRATARANASRRLGRTSAALMSTKRPGPERGDVPKPAKKDSLEQGHAADSSNLHQKDVQSQSVRGGMGAKETSKKDRASGKRGEEQLDAAAEGKSRPKPKDTGSGNPEGVGFVDQVGSASGSAKKFEK</sequence>
<evidence type="ECO:0000256" key="1">
    <source>
        <dbReference type="SAM" id="MobiDB-lite"/>
    </source>
</evidence>
<comment type="caution">
    <text evidence="2">The sequence shown here is derived from an EMBL/GenBank/DDBJ whole genome shotgun (WGS) entry which is preliminary data.</text>
</comment>
<evidence type="ECO:0000313" key="2">
    <source>
        <dbReference type="EMBL" id="KAF5327101.1"/>
    </source>
</evidence>
<proteinExistence type="predicted"/>
<dbReference type="OrthoDB" id="2687798at2759"/>
<feature type="compositionally biased region" description="Low complexity" evidence="1">
    <location>
        <begin position="1"/>
        <end position="21"/>
    </location>
</feature>
<organism evidence="2 3">
    <name type="scientific">Psilocybe cf. subviscida</name>
    <dbReference type="NCBI Taxonomy" id="2480587"/>
    <lineage>
        <taxon>Eukaryota</taxon>
        <taxon>Fungi</taxon>
        <taxon>Dikarya</taxon>
        <taxon>Basidiomycota</taxon>
        <taxon>Agaricomycotina</taxon>
        <taxon>Agaricomycetes</taxon>
        <taxon>Agaricomycetidae</taxon>
        <taxon>Agaricales</taxon>
        <taxon>Agaricineae</taxon>
        <taxon>Strophariaceae</taxon>
        <taxon>Psilocybe</taxon>
    </lineage>
</organism>
<evidence type="ECO:0000313" key="3">
    <source>
        <dbReference type="Proteomes" id="UP000567179"/>
    </source>
</evidence>
<protein>
    <submittedName>
        <fullName evidence="2">Uncharacterized protein</fullName>
    </submittedName>
</protein>
<feature type="compositionally biased region" description="Polar residues" evidence="1">
    <location>
        <begin position="59"/>
        <end position="73"/>
    </location>
</feature>
<feature type="compositionally biased region" description="Basic and acidic residues" evidence="1">
    <location>
        <begin position="36"/>
        <end position="53"/>
    </location>
</feature>
<feature type="compositionally biased region" description="Basic and acidic residues" evidence="1">
    <location>
        <begin position="81"/>
        <end position="111"/>
    </location>
</feature>
<feature type="region of interest" description="Disordered" evidence="1">
    <location>
        <begin position="1"/>
        <end position="138"/>
    </location>
</feature>
<dbReference type="Proteomes" id="UP000567179">
    <property type="component" value="Unassembled WGS sequence"/>
</dbReference>
<name>A0A8H5F806_9AGAR</name>